<proteinExistence type="predicted"/>
<dbReference type="EMBL" id="LATX01000710">
    <property type="protein sequence ID" value="KTB45416.1"/>
    <property type="molecule type" value="Genomic_DNA"/>
</dbReference>
<protein>
    <submittedName>
        <fullName evidence="1">Uncharacterized protein</fullName>
    </submittedName>
</protein>
<gene>
    <name evidence="1" type="ORF">WG66_2007</name>
</gene>
<reference evidence="1 2" key="1">
    <citation type="submission" date="2015-12" db="EMBL/GenBank/DDBJ databases">
        <title>Draft genome sequence of Moniliophthora roreri, the causal agent of frosty pod rot of cacao.</title>
        <authorList>
            <person name="Aime M.C."/>
            <person name="Diaz-Valderrama J.R."/>
            <person name="Kijpornyongpan T."/>
            <person name="Phillips-Mora W."/>
        </authorList>
    </citation>
    <scope>NUCLEOTIDE SEQUENCE [LARGE SCALE GENOMIC DNA]</scope>
    <source>
        <strain evidence="1 2">MCA 2952</strain>
    </source>
</reference>
<organism evidence="1 2">
    <name type="scientific">Moniliophthora roreri</name>
    <name type="common">Frosty pod rot fungus</name>
    <name type="synonym">Monilia roreri</name>
    <dbReference type="NCBI Taxonomy" id="221103"/>
    <lineage>
        <taxon>Eukaryota</taxon>
        <taxon>Fungi</taxon>
        <taxon>Dikarya</taxon>
        <taxon>Basidiomycota</taxon>
        <taxon>Agaricomycotina</taxon>
        <taxon>Agaricomycetes</taxon>
        <taxon>Agaricomycetidae</taxon>
        <taxon>Agaricales</taxon>
        <taxon>Marasmiineae</taxon>
        <taxon>Marasmiaceae</taxon>
        <taxon>Moniliophthora</taxon>
    </lineage>
</organism>
<evidence type="ECO:0000313" key="2">
    <source>
        <dbReference type="Proteomes" id="UP000054988"/>
    </source>
</evidence>
<sequence length="14" mass="1695">MYSQLEKAELLEKL</sequence>
<name>A0A0W0GA63_MONRR</name>
<accession>A0A0W0GA63</accession>
<comment type="caution">
    <text evidence="1">The sequence shown here is derived from an EMBL/GenBank/DDBJ whole genome shotgun (WGS) entry which is preliminary data.</text>
</comment>
<evidence type="ECO:0000313" key="1">
    <source>
        <dbReference type="EMBL" id="KTB45416.1"/>
    </source>
</evidence>
<dbReference type="Proteomes" id="UP000054988">
    <property type="component" value="Unassembled WGS sequence"/>
</dbReference>